<gene>
    <name evidence="14" type="ORF">V0R50_04840</name>
</gene>
<dbReference type="InterPro" id="IPR000531">
    <property type="entry name" value="Beta-barrel_TonB"/>
</dbReference>
<comment type="caution">
    <text evidence="14">The sequence shown here is derived from an EMBL/GenBank/DDBJ whole genome shotgun (WGS) entry which is preliminary data.</text>
</comment>
<feature type="domain" description="TonB-dependent receptor plug" evidence="13">
    <location>
        <begin position="42"/>
        <end position="144"/>
    </location>
</feature>
<feature type="region of interest" description="Disordered" evidence="10">
    <location>
        <begin position="205"/>
        <end position="238"/>
    </location>
</feature>
<feature type="chain" id="PRO_5046316408" evidence="11">
    <location>
        <begin position="25"/>
        <end position="667"/>
    </location>
</feature>
<name>A0ABU7HLY3_9PSED</name>
<keyword evidence="7 8" id="KW-0998">Cell outer membrane</keyword>
<evidence type="ECO:0000256" key="1">
    <source>
        <dbReference type="ARBA" id="ARBA00004571"/>
    </source>
</evidence>
<evidence type="ECO:0000256" key="3">
    <source>
        <dbReference type="ARBA" id="ARBA00022452"/>
    </source>
</evidence>
<dbReference type="SUPFAM" id="SSF56935">
    <property type="entry name" value="Porins"/>
    <property type="match status" value="1"/>
</dbReference>
<dbReference type="InterPro" id="IPR037066">
    <property type="entry name" value="Plug_dom_sf"/>
</dbReference>
<dbReference type="Pfam" id="PF07715">
    <property type="entry name" value="Plug"/>
    <property type="match status" value="1"/>
</dbReference>
<keyword evidence="4 8" id="KW-0812">Transmembrane</keyword>
<comment type="subcellular location">
    <subcellularLocation>
        <location evidence="1 8">Cell outer membrane</location>
        <topology evidence="1 8">Multi-pass membrane protein</topology>
    </subcellularLocation>
</comment>
<keyword evidence="6 8" id="KW-0472">Membrane</keyword>
<evidence type="ECO:0000259" key="12">
    <source>
        <dbReference type="Pfam" id="PF00593"/>
    </source>
</evidence>
<feature type="signal peptide" evidence="11">
    <location>
        <begin position="1"/>
        <end position="24"/>
    </location>
</feature>
<keyword evidence="14" id="KW-0675">Receptor</keyword>
<evidence type="ECO:0000256" key="4">
    <source>
        <dbReference type="ARBA" id="ARBA00022692"/>
    </source>
</evidence>
<dbReference type="Pfam" id="PF00593">
    <property type="entry name" value="TonB_dep_Rec_b-barrel"/>
    <property type="match status" value="1"/>
</dbReference>
<dbReference type="InterPro" id="IPR012910">
    <property type="entry name" value="Plug_dom"/>
</dbReference>
<organism evidence="14 15">
    <name type="scientific">Pseudomonas ulcerans</name>
    <dbReference type="NCBI Taxonomy" id="3115852"/>
    <lineage>
        <taxon>Bacteria</taxon>
        <taxon>Pseudomonadati</taxon>
        <taxon>Pseudomonadota</taxon>
        <taxon>Gammaproteobacteria</taxon>
        <taxon>Pseudomonadales</taxon>
        <taxon>Pseudomonadaceae</taxon>
        <taxon>Pseudomonas</taxon>
    </lineage>
</organism>
<evidence type="ECO:0000256" key="7">
    <source>
        <dbReference type="ARBA" id="ARBA00023237"/>
    </source>
</evidence>
<proteinExistence type="inferred from homology"/>
<comment type="similarity">
    <text evidence="8 9">Belongs to the TonB-dependent receptor family.</text>
</comment>
<dbReference type="PANTHER" id="PTHR30069">
    <property type="entry name" value="TONB-DEPENDENT OUTER MEMBRANE RECEPTOR"/>
    <property type="match status" value="1"/>
</dbReference>
<keyword evidence="3 8" id="KW-1134">Transmembrane beta strand</keyword>
<evidence type="ECO:0000256" key="5">
    <source>
        <dbReference type="ARBA" id="ARBA00023077"/>
    </source>
</evidence>
<evidence type="ECO:0000256" key="11">
    <source>
        <dbReference type="SAM" id="SignalP"/>
    </source>
</evidence>
<dbReference type="CDD" id="cd01347">
    <property type="entry name" value="ligand_gated_channel"/>
    <property type="match status" value="1"/>
</dbReference>
<accession>A0ABU7HLY3</accession>
<keyword evidence="11" id="KW-0732">Signal</keyword>
<dbReference type="PANTHER" id="PTHR30069:SF40">
    <property type="entry name" value="TONB-DEPENDENT RECEPTOR NMB0964-RELATED"/>
    <property type="match status" value="1"/>
</dbReference>
<keyword evidence="15" id="KW-1185">Reference proteome</keyword>
<dbReference type="InterPro" id="IPR039426">
    <property type="entry name" value="TonB-dep_rcpt-like"/>
</dbReference>
<evidence type="ECO:0000256" key="6">
    <source>
        <dbReference type="ARBA" id="ARBA00023136"/>
    </source>
</evidence>
<evidence type="ECO:0000313" key="15">
    <source>
        <dbReference type="Proteomes" id="UP001335100"/>
    </source>
</evidence>
<protein>
    <submittedName>
        <fullName evidence="14">TonB-dependent receptor</fullName>
    </submittedName>
</protein>
<feature type="domain" description="TonB-dependent receptor-like beta-barrel" evidence="12">
    <location>
        <begin position="199"/>
        <end position="636"/>
    </location>
</feature>
<feature type="compositionally biased region" description="Basic and acidic residues" evidence="10">
    <location>
        <begin position="212"/>
        <end position="232"/>
    </location>
</feature>
<evidence type="ECO:0000256" key="2">
    <source>
        <dbReference type="ARBA" id="ARBA00022448"/>
    </source>
</evidence>
<keyword evidence="2 8" id="KW-0813">Transport</keyword>
<keyword evidence="5 9" id="KW-0798">TonB box</keyword>
<evidence type="ECO:0000256" key="9">
    <source>
        <dbReference type="RuleBase" id="RU003357"/>
    </source>
</evidence>
<dbReference type="InterPro" id="IPR036942">
    <property type="entry name" value="Beta-barrel_TonB_sf"/>
</dbReference>
<evidence type="ECO:0000313" key="14">
    <source>
        <dbReference type="EMBL" id="MEE1932538.1"/>
    </source>
</evidence>
<evidence type="ECO:0000256" key="8">
    <source>
        <dbReference type="PROSITE-ProRule" id="PRU01360"/>
    </source>
</evidence>
<sequence length="667" mass="72380">MRYLPLPLSPLAVALWLASAPSHAVELQPQVITANPLGNAQLAAPSSVLEGDQLLLEQKGSLGEILNSQPGVSSTWFGPGASRPIIRGLDGDRIRMLRNGVGALDASSLSYDHAVPLDPVNVERVEIVRGPAALLYGGSAIGGVVNTFDNRIPTEAIEGIHGAGELRYGGADTTRSSAGKLEAGDGTFALHLDANSRQFNDLRIPGYAQSSKVRDSDEPGSRHRLENSDGRQDGGAIGGSYTWEHGYTGLSYSRYDSNYGSVAESGVRIDMEQDQYGFASEIRDLEGPFSSVKVDLGYTEYKHRELEDGEVGTTFKNKGYEARVEARHQPLGPVEGVIGAQVNRSEFSALGEEAFVPQTDTDSVALFLLEQWQASERLNLSLGARLEHTRVDPDGNDNERFADLGGASTFNAASLSSGAVYQLTPIWSLAANFGYTERAPTFYELYANGAHVATGSYEVGDPNLSKEKALSGDLALRFDNDTHKGSVGVFYSHFRNYIGLLASGEMREGEDDDIPEYLYTGVRARFYGVEAQDHWKLLESPYGNLALELSGDYTRAKNLDTGEALPRIAPLRLNSGLLWNLDKWQARIDVQHAASQHRKPANETSTDGYTTLGASVGYRFKVGESDWLAFVRGENLTDQTVRYASSILRDIAPAPGRSVEVGLRTTF</sequence>
<dbReference type="Proteomes" id="UP001335100">
    <property type="component" value="Unassembled WGS sequence"/>
</dbReference>
<dbReference type="RefSeq" id="WP_330073458.1">
    <property type="nucleotide sequence ID" value="NZ_JAZDQJ010000003.1"/>
</dbReference>
<dbReference type="EMBL" id="JAZDQJ010000003">
    <property type="protein sequence ID" value="MEE1932538.1"/>
    <property type="molecule type" value="Genomic_DNA"/>
</dbReference>
<evidence type="ECO:0000259" key="13">
    <source>
        <dbReference type="Pfam" id="PF07715"/>
    </source>
</evidence>
<dbReference type="Gene3D" id="2.40.170.20">
    <property type="entry name" value="TonB-dependent receptor, beta-barrel domain"/>
    <property type="match status" value="1"/>
</dbReference>
<dbReference type="Gene3D" id="2.170.130.10">
    <property type="entry name" value="TonB-dependent receptor, plug domain"/>
    <property type="match status" value="1"/>
</dbReference>
<dbReference type="PROSITE" id="PS52016">
    <property type="entry name" value="TONB_DEPENDENT_REC_3"/>
    <property type="match status" value="1"/>
</dbReference>
<reference evidence="14 15" key="1">
    <citation type="submission" date="2024-01" db="EMBL/GenBank/DDBJ databases">
        <title>Unpublished Manusciprt.</title>
        <authorList>
            <person name="Duman M."/>
            <person name="Valdes E.G."/>
            <person name="Ajmi N."/>
            <person name="Altun S."/>
            <person name="Saticioglu I.B."/>
        </authorList>
    </citation>
    <scope>NUCLEOTIDE SEQUENCE [LARGE SCALE GENOMIC DNA]</scope>
    <source>
        <strain evidence="14 15">148P</strain>
    </source>
</reference>
<evidence type="ECO:0000256" key="10">
    <source>
        <dbReference type="SAM" id="MobiDB-lite"/>
    </source>
</evidence>